<dbReference type="AlphaFoldDB" id="A0A9D4G7P6"/>
<reference evidence="1" key="2">
    <citation type="submission" date="2020-11" db="EMBL/GenBank/DDBJ databases">
        <authorList>
            <person name="McCartney M.A."/>
            <person name="Auch B."/>
            <person name="Kono T."/>
            <person name="Mallez S."/>
            <person name="Becker A."/>
            <person name="Gohl D.M."/>
            <person name="Silverstein K.A.T."/>
            <person name="Koren S."/>
            <person name="Bechman K.B."/>
            <person name="Herman A."/>
            <person name="Abrahante J.E."/>
            <person name="Garbe J."/>
        </authorList>
    </citation>
    <scope>NUCLEOTIDE SEQUENCE</scope>
    <source>
        <strain evidence="1">Duluth1</strain>
        <tissue evidence="1">Whole animal</tissue>
    </source>
</reference>
<proteinExistence type="predicted"/>
<dbReference type="EMBL" id="JAIWYP010000006">
    <property type="protein sequence ID" value="KAH3809012.1"/>
    <property type="molecule type" value="Genomic_DNA"/>
</dbReference>
<comment type="caution">
    <text evidence="1">The sequence shown here is derived from an EMBL/GenBank/DDBJ whole genome shotgun (WGS) entry which is preliminary data.</text>
</comment>
<dbReference type="Proteomes" id="UP000828390">
    <property type="component" value="Unassembled WGS sequence"/>
</dbReference>
<name>A0A9D4G7P6_DREPO</name>
<organism evidence="1 2">
    <name type="scientific">Dreissena polymorpha</name>
    <name type="common">Zebra mussel</name>
    <name type="synonym">Mytilus polymorpha</name>
    <dbReference type="NCBI Taxonomy" id="45954"/>
    <lineage>
        <taxon>Eukaryota</taxon>
        <taxon>Metazoa</taxon>
        <taxon>Spiralia</taxon>
        <taxon>Lophotrochozoa</taxon>
        <taxon>Mollusca</taxon>
        <taxon>Bivalvia</taxon>
        <taxon>Autobranchia</taxon>
        <taxon>Heteroconchia</taxon>
        <taxon>Euheterodonta</taxon>
        <taxon>Imparidentia</taxon>
        <taxon>Neoheterodontei</taxon>
        <taxon>Myida</taxon>
        <taxon>Dreissenoidea</taxon>
        <taxon>Dreissenidae</taxon>
        <taxon>Dreissena</taxon>
    </lineage>
</organism>
<evidence type="ECO:0000313" key="2">
    <source>
        <dbReference type="Proteomes" id="UP000828390"/>
    </source>
</evidence>
<gene>
    <name evidence="1" type="ORF">DPMN_137375</name>
</gene>
<protein>
    <submittedName>
        <fullName evidence="1">Uncharacterized protein</fullName>
    </submittedName>
</protein>
<evidence type="ECO:0000313" key="1">
    <source>
        <dbReference type="EMBL" id="KAH3809012.1"/>
    </source>
</evidence>
<sequence>MANRKNEISHWPLAAAYRSTPQESTKLSSNPLALGREVQLPASLIYSHVDASPKQ</sequence>
<reference evidence="1" key="1">
    <citation type="journal article" date="2019" name="bioRxiv">
        <title>The Genome of the Zebra Mussel, Dreissena polymorpha: A Resource for Invasive Species Research.</title>
        <authorList>
            <person name="McCartney M.A."/>
            <person name="Auch B."/>
            <person name="Kono T."/>
            <person name="Mallez S."/>
            <person name="Zhang Y."/>
            <person name="Obille A."/>
            <person name="Becker A."/>
            <person name="Abrahante J.E."/>
            <person name="Garbe J."/>
            <person name="Badalamenti J.P."/>
            <person name="Herman A."/>
            <person name="Mangelson H."/>
            <person name="Liachko I."/>
            <person name="Sullivan S."/>
            <person name="Sone E.D."/>
            <person name="Koren S."/>
            <person name="Silverstein K.A.T."/>
            <person name="Beckman K.B."/>
            <person name="Gohl D.M."/>
        </authorList>
    </citation>
    <scope>NUCLEOTIDE SEQUENCE</scope>
    <source>
        <strain evidence="1">Duluth1</strain>
        <tissue evidence="1">Whole animal</tissue>
    </source>
</reference>
<accession>A0A9D4G7P6</accession>
<keyword evidence="2" id="KW-1185">Reference proteome</keyword>